<name>A0A1M6G0R8_9ACTN</name>
<keyword evidence="2" id="KW-1185">Reference proteome</keyword>
<sequence length="286" mass="32073">MPNEEHEIPLKIFRNAPELVVPLLEGAGVELPAFTEVTHTSAECTDSRPRAYNADGAYVLRNGAEKVLAVVVERQQKREEDKFWTWPVYQTTVRSQVKCPTVLLALCPTDPIARYYTGPIDTGYPGDRMTPVVLGPSRTPLVVDPVQARVLPELAVLSAKAHGDEDHRALDAVMAALDVVTSDDRAFYYDYVLAGRSNAARKYLEDLMSVETYEWQSDFARKYVGIGREEGREEGIASSVLRILHKRDLSVSEDVRSRIESCDDIDTLNTWLDRALDATRAEDLFD</sequence>
<dbReference type="PANTHER" id="PTHR34613">
    <property type="entry name" value="SLL0800 PROTEIN"/>
    <property type="match status" value="1"/>
</dbReference>
<dbReference type="STRING" id="758803.SAMN05421803_103227"/>
<proteinExistence type="predicted"/>
<dbReference type="EMBL" id="FQZK01000003">
    <property type="protein sequence ID" value="SHJ03588.1"/>
    <property type="molecule type" value="Genomic_DNA"/>
</dbReference>
<dbReference type="PANTHER" id="PTHR34613:SF1">
    <property type="entry name" value="SLL6017 PROTEIN"/>
    <property type="match status" value="1"/>
</dbReference>
<dbReference type="RefSeq" id="WP_073376936.1">
    <property type="nucleotide sequence ID" value="NZ_FQZK01000003.1"/>
</dbReference>
<organism evidence="1 2">
    <name type="scientific">Nocardiopsis flavescens</name>
    <dbReference type="NCBI Taxonomy" id="758803"/>
    <lineage>
        <taxon>Bacteria</taxon>
        <taxon>Bacillati</taxon>
        <taxon>Actinomycetota</taxon>
        <taxon>Actinomycetes</taxon>
        <taxon>Streptosporangiales</taxon>
        <taxon>Nocardiopsidaceae</taxon>
        <taxon>Nocardiopsis</taxon>
    </lineage>
</organism>
<dbReference type="AlphaFoldDB" id="A0A1M6G0R8"/>
<gene>
    <name evidence="1" type="ORF">SAMN05421803_103227</name>
</gene>
<reference evidence="1 2" key="1">
    <citation type="submission" date="2016-11" db="EMBL/GenBank/DDBJ databases">
        <authorList>
            <person name="Jaros S."/>
            <person name="Januszkiewicz K."/>
            <person name="Wedrychowicz H."/>
        </authorList>
    </citation>
    <scope>NUCLEOTIDE SEQUENCE [LARGE SCALE GENOMIC DNA]</scope>
    <source>
        <strain evidence="1 2">CGMCC 4.5723</strain>
    </source>
</reference>
<evidence type="ECO:0000313" key="2">
    <source>
        <dbReference type="Proteomes" id="UP000184452"/>
    </source>
</evidence>
<dbReference type="Proteomes" id="UP000184452">
    <property type="component" value="Unassembled WGS sequence"/>
</dbReference>
<evidence type="ECO:0000313" key="1">
    <source>
        <dbReference type="EMBL" id="SHJ03588.1"/>
    </source>
</evidence>
<accession>A0A1M6G0R8</accession>
<protein>
    <submittedName>
        <fullName evidence="1">Uncharacterized protein</fullName>
    </submittedName>
</protein>
<dbReference type="OrthoDB" id="3207839at2"/>